<gene>
    <name evidence="2" type="ORF">TBRA_LOCUS10524</name>
</gene>
<organism evidence="2 3">
    <name type="scientific">Trichogramma brassicae</name>
    <dbReference type="NCBI Taxonomy" id="86971"/>
    <lineage>
        <taxon>Eukaryota</taxon>
        <taxon>Metazoa</taxon>
        <taxon>Ecdysozoa</taxon>
        <taxon>Arthropoda</taxon>
        <taxon>Hexapoda</taxon>
        <taxon>Insecta</taxon>
        <taxon>Pterygota</taxon>
        <taxon>Neoptera</taxon>
        <taxon>Endopterygota</taxon>
        <taxon>Hymenoptera</taxon>
        <taxon>Apocrita</taxon>
        <taxon>Proctotrupomorpha</taxon>
        <taxon>Chalcidoidea</taxon>
        <taxon>Trichogrammatidae</taxon>
        <taxon>Trichogramma</taxon>
    </lineage>
</organism>
<accession>A0A6H5IPP4</accession>
<feature type="compositionally biased region" description="Low complexity" evidence="1">
    <location>
        <begin position="330"/>
        <end position="345"/>
    </location>
</feature>
<evidence type="ECO:0000256" key="1">
    <source>
        <dbReference type="SAM" id="MobiDB-lite"/>
    </source>
</evidence>
<feature type="region of interest" description="Disordered" evidence="1">
    <location>
        <begin position="1"/>
        <end position="24"/>
    </location>
</feature>
<reference evidence="2 3" key="1">
    <citation type="submission" date="2020-02" db="EMBL/GenBank/DDBJ databases">
        <authorList>
            <person name="Ferguson B K."/>
        </authorList>
    </citation>
    <scope>NUCLEOTIDE SEQUENCE [LARGE SCALE GENOMIC DNA]</scope>
</reference>
<evidence type="ECO:0000313" key="2">
    <source>
        <dbReference type="EMBL" id="CAB0038753.1"/>
    </source>
</evidence>
<name>A0A6H5IPP4_9HYME</name>
<feature type="compositionally biased region" description="Basic and acidic residues" evidence="1">
    <location>
        <begin position="14"/>
        <end position="24"/>
    </location>
</feature>
<sequence>MSSGKSTKPARKLPPKEPNEMTHGEKLKLIDDELNAFYNRIYRGGDGHHLPAAGGGDAPLLAAARLSGDPRAGRPWHSVLPRGPARLRRHPLQRHRPPLHDQDAARVELAAALLRELHDEQSLLQRLSSRHGGGLRGRLFIDRKENVNSNDGEIFSFYAGLRSFGNDRSAVGRALPSTGRQLSESRRAGHHYRRHELLGRHEHGLFLVRQHHPPVPGERATDGDGALRPHLESAHRLLGSRRLSAPRAHPGGGQVVRALAELRHTGGQGAAQVLSAPVLPLEHRVAGPLQLGPHVIGLQQSELQAGRAGFRPDSPGAVSGRHPAAPDPHQSLQQLLSRARSRLASGGIHESHVASRVRAHARTRQHSHTHGNRLGGRYDVRSHQ</sequence>
<protein>
    <submittedName>
        <fullName evidence="2">Uncharacterized protein</fullName>
    </submittedName>
</protein>
<dbReference type="EMBL" id="CADCXV010000924">
    <property type="protein sequence ID" value="CAB0038753.1"/>
    <property type="molecule type" value="Genomic_DNA"/>
</dbReference>
<feature type="compositionally biased region" description="Basic residues" evidence="1">
    <location>
        <begin position="355"/>
        <end position="371"/>
    </location>
</feature>
<dbReference type="OrthoDB" id="10059103at2759"/>
<evidence type="ECO:0000313" key="3">
    <source>
        <dbReference type="Proteomes" id="UP000479190"/>
    </source>
</evidence>
<feature type="region of interest" description="Disordered" evidence="1">
    <location>
        <begin position="307"/>
        <end position="384"/>
    </location>
</feature>
<dbReference type="AlphaFoldDB" id="A0A6H5IPP4"/>
<dbReference type="Proteomes" id="UP000479190">
    <property type="component" value="Unassembled WGS sequence"/>
</dbReference>
<keyword evidence="3" id="KW-1185">Reference proteome</keyword>
<proteinExistence type="predicted"/>